<dbReference type="Pfam" id="PF12277">
    <property type="entry name" value="DUF3618"/>
    <property type="match status" value="1"/>
</dbReference>
<organism evidence="3 4">
    <name type="scientific">Actinotalea fermentans</name>
    <dbReference type="NCBI Taxonomy" id="43671"/>
    <lineage>
        <taxon>Bacteria</taxon>
        <taxon>Bacillati</taxon>
        <taxon>Actinomycetota</taxon>
        <taxon>Actinomycetes</taxon>
        <taxon>Micrococcales</taxon>
        <taxon>Cellulomonadaceae</taxon>
        <taxon>Actinotalea</taxon>
    </lineage>
</organism>
<evidence type="ECO:0008006" key="5">
    <source>
        <dbReference type="Google" id="ProtNLM"/>
    </source>
</evidence>
<sequence length="117" mass="12395">MSTPLPTTPDDAAAGTGAPKAAQPVDTRTQAQIEADIARTRAELRATVDELSERLNPRNQAQEAVDEAKVAFEELKRKLTGEVRPADEPEPTRRGWIVLGAAAAVAAAVVGTIARKL</sequence>
<keyword evidence="2" id="KW-1133">Transmembrane helix</keyword>
<keyword evidence="4" id="KW-1185">Reference proteome</keyword>
<keyword evidence="2" id="KW-0472">Membrane</keyword>
<dbReference type="AlphaFoldDB" id="A0A511YYM5"/>
<keyword evidence="2" id="KW-0812">Transmembrane</keyword>
<evidence type="ECO:0000256" key="1">
    <source>
        <dbReference type="SAM" id="MobiDB-lite"/>
    </source>
</evidence>
<evidence type="ECO:0000313" key="3">
    <source>
        <dbReference type="EMBL" id="GEN80315.1"/>
    </source>
</evidence>
<evidence type="ECO:0000313" key="4">
    <source>
        <dbReference type="Proteomes" id="UP000321484"/>
    </source>
</evidence>
<feature type="transmembrane region" description="Helical" evidence="2">
    <location>
        <begin position="95"/>
        <end position="114"/>
    </location>
</feature>
<dbReference type="InterPro" id="IPR022062">
    <property type="entry name" value="DUF3618"/>
</dbReference>
<dbReference type="OrthoDB" id="4869811at2"/>
<name>A0A511YYM5_9CELL</name>
<gene>
    <name evidence="3" type="ORF">AFE02nite_20490</name>
</gene>
<dbReference type="RefSeq" id="WP_052113973.1">
    <property type="nucleotide sequence ID" value="NZ_BJYK01000006.1"/>
</dbReference>
<proteinExistence type="predicted"/>
<comment type="caution">
    <text evidence="3">The sequence shown here is derived from an EMBL/GenBank/DDBJ whole genome shotgun (WGS) entry which is preliminary data.</text>
</comment>
<feature type="region of interest" description="Disordered" evidence="1">
    <location>
        <begin position="1"/>
        <end position="28"/>
    </location>
</feature>
<accession>A0A511YYM5</accession>
<dbReference type="EMBL" id="BJYK01000006">
    <property type="protein sequence ID" value="GEN80315.1"/>
    <property type="molecule type" value="Genomic_DNA"/>
</dbReference>
<protein>
    <recommendedName>
        <fullName evidence="5">DUF3618 domain-containing protein</fullName>
    </recommendedName>
</protein>
<reference evidence="3 4" key="1">
    <citation type="submission" date="2019-07" db="EMBL/GenBank/DDBJ databases">
        <title>Whole genome shotgun sequence of Actinotalea fermentans NBRC 105374.</title>
        <authorList>
            <person name="Hosoyama A."/>
            <person name="Uohara A."/>
            <person name="Ohji S."/>
            <person name="Ichikawa N."/>
        </authorList>
    </citation>
    <scope>NUCLEOTIDE SEQUENCE [LARGE SCALE GENOMIC DNA]</scope>
    <source>
        <strain evidence="3 4">NBRC 105374</strain>
    </source>
</reference>
<feature type="compositionally biased region" description="Low complexity" evidence="1">
    <location>
        <begin position="1"/>
        <end position="22"/>
    </location>
</feature>
<evidence type="ECO:0000256" key="2">
    <source>
        <dbReference type="SAM" id="Phobius"/>
    </source>
</evidence>
<dbReference type="Proteomes" id="UP000321484">
    <property type="component" value="Unassembled WGS sequence"/>
</dbReference>